<proteinExistence type="predicted"/>
<protein>
    <recommendedName>
        <fullName evidence="3">Outer membrane lipoprotein-sorting protein</fullName>
    </recommendedName>
</protein>
<dbReference type="EMBL" id="JBHUFV010000022">
    <property type="protein sequence ID" value="MFD1932620.1"/>
    <property type="molecule type" value="Genomic_DNA"/>
</dbReference>
<dbReference type="Gene3D" id="2.50.20.20">
    <property type="match status" value="1"/>
</dbReference>
<gene>
    <name evidence="1" type="ORF">ACFSKW_14150</name>
</gene>
<evidence type="ECO:0008006" key="3">
    <source>
        <dbReference type="Google" id="ProtNLM"/>
    </source>
</evidence>
<accession>A0ABW4SUR9</accession>
<name>A0ABW4SUR9_9ACTN</name>
<sequence length="262" mass="29462">MLTMLPMLSGPATVAHAGLAPADPVEALKRQLVANHGVRMTNVHTTTLEGEKLKFWEKGVAEFGKGKIIATDITYDSEMRTTPTRLITFDGRQFRKDKKGKIKSWVVSTYKDTKPELDVSWLKIADPAVLKAVLATTRVKRPAGRYDGTRTTLYQGTITWGQLVKAGAEFPFNISRNWKPTEKEAQIKVEWRLWLGTDQLLRRAVGWFSRKTSDGDGPYTYVHDTRVTGWGSTIHVTPPPADEVITEKEANDILAKEYGFRE</sequence>
<evidence type="ECO:0000313" key="2">
    <source>
        <dbReference type="Proteomes" id="UP001597368"/>
    </source>
</evidence>
<dbReference type="Proteomes" id="UP001597368">
    <property type="component" value="Unassembled WGS sequence"/>
</dbReference>
<evidence type="ECO:0000313" key="1">
    <source>
        <dbReference type="EMBL" id="MFD1932620.1"/>
    </source>
</evidence>
<comment type="caution">
    <text evidence="1">The sequence shown here is derived from an EMBL/GenBank/DDBJ whole genome shotgun (WGS) entry which is preliminary data.</text>
</comment>
<reference evidence="2" key="1">
    <citation type="journal article" date="2019" name="Int. J. Syst. Evol. Microbiol.">
        <title>The Global Catalogue of Microorganisms (GCM) 10K type strain sequencing project: providing services to taxonomists for standard genome sequencing and annotation.</title>
        <authorList>
            <consortium name="The Broad Institute Genomics Platform"/>
            <consortium name="The Broad Institute Genome Sequencing Center for Infectious Disease"/>
            <person name="Wu L."/>
            <person name="Ma J."/>
        </authorList>
    </citation>
    <scope>NUCLEOTIDE SEQUENCE [LARGE SCALE GENOMIC DNA]</scope>
    <source>
        <strain evidence="2">ICMP 6774ER</strain>
    </source>
</reference>
<organism evidence="1 2">
    <name type="scientific">Nonomuraea mangrovi</name>
    <dbReference type="NCBI Taxonomy" id="2316207"/>
    <lineage>
        <taxon>Bacteria</taxon>
        <taxon>Bacillati</taxon>
        <taxon>Actinomycetota</taxon>
        <taxon>Actinomycetes</taxon>
        <taxon>Streptosporangiales</taxon>
        <taxon>Streptosporangiaceae</taxon>
        <taxon>Nonomuraea</taxon>
    </lineage>
</organism>
<dbReference type="RefSeq" id="WP_379572682.1">
    <property type="nucleotide sequence ID" value="NZ_JBHUFV010000022.1"/>
</dbReference>
<keyword evidence="2" id="KW-1185">Reference proteome</keyword>